<evidence type="ECO:0000313" key="3">
    <source>
        <dbReference type="Proteomes" id="UP000027135"/>
    </source>
</evidence>
<dbReference type="AlphaFoldDB" id="A0A067RKD5"/>
<name>A0A067RKD5_ZOONE</name>
<proteinExistence type="predicted"/>
<dbReference type="PANTHER" id="PTHR22255:SF9">
    <property type="entry name" value="LP06548P"/>
    <property type="match status" value="1"/>
</dbReference>
<reference evidence="2 3" key="1">
    <citation type="journal article" date="2014" name="Nat. Commun.">
        <title>Molecular traces of alternative social organization in a termite genome.</title>
        <authorList>
            <person name="Terrapon N."/>
            <person name="Li C."/>
            <person name="Robertson H.M."/>
            <person name="Ji L."/>
            <person name="Meng X."/>
            <person name="Booth W."/>
            <person name="Chen Z."/>
            <person name="Childers C.P."/>
            <person name="Glastad K.M."/>
            <person name="Gokhale K."/>
            <person name="Gowin J."/>
            <person name="Gronenberg W."/>
            <person name="Hermansen R.A."/>
            <person name="Hu H."/>
            <person name="Hunt B.G."/>
            <person name="Huylmans A.K."/>
            <person name="Khalil S.M."/>
            <person name="Mitchell R.D."/>
            <person name="Munoz-Torres M.C."/>
            <person name="Mustard J.A."/>
            <person name="Pan H."/>
            <person name="Reese J.T."/>
            <person name="Scharf M.E."/>
            <person name="Sun F."/>
            <person name="Vogel H."/>
            <person name="Xiao J."/>
            <person name="Yang W."/>
            <person name="Yang Z."/>
            <person name="Yang Z."/>
            <person name="Zhou J."/>
            <person name="Zhu J."/>
            <person name="Brent C.S."/>
            <person name="Elsik C.G."/>
            <person name="Goodisman M.A."/>
            <person name="Liberles D.A."/>
            <person name="Roe R.M."/>
            <person name="Vargo E.L."/>
            <person name="Vilcinskas A."/>
            <person name="Wang J."/>
            <person name="Bornberg-Bauer E."/>
            <person name="Korb J."/>
            <person name="Zhang G."/>
            <person name="Liebig J."/>
        </authorList>
    </citation>
    <scope>NUCLEOTIDE SEQUENCE [LARGE SCALE GENOMIC DNA]</scope>
    <source>
        <tissue evidence="2">Whole organism</tissue>
    </source>
</reference>
<accession>A0A067RKD5</accession>
<dbReference type="InParanoid" id="A0A067RKD5"/>
<dbReference type="GO" id="GO:0061909">
    <property type="term" value="P:autophagosome-lysosome fusion"/>
    <property type="evidence" value="ECO:0007669"/>
    <property type="project" value="TreeGrafter"/>
</dbReference>
<gene>
    <name evidence="2" type="ORF">L798_05720</name>
</gene>
<sequence>MAHSDEDRYRCFVYERSQGQGRERRSTYDVAQSGDATCNGLLSAKEGSRTMRLTKGTIS</sequence>
<evidence type="ECO:0000259" key="1">
    <source>
        <dbReference type="Pfam" id="PF23069"/>
    </source>
</evidence>
<organism evidence="2 3">
    <name type="scientific">Zootermopsis nevadensis</name>
    <name type="common">Dampwood termite</name>
    <dbReference type="NCBI Taxonomy" id="136037"/>
    <lineage>
        <taxon>Eukaryota</taxon>
        <taxon>Metazoa</taxon>
        <taxon>Ecdysozoa</taxon>
        <taxon>Arthropoda</taxon>
        <taxon>Hexapoda</taxon>
        <taxon>Insecta</taxon>
        <taxon>Pterygota</taxon>
        <taxon>Neoptera</taxon>
        <taxon>Polyneoptera</taxon>
        <taxon>Dictyoptera</taxon>
        <taxon>Blattodea</taxon>
        <taxon>Blattoidea</taxon>
        <taxon>Termitoidae</taxon>
        <taxon>Termopsidae</taxon>
        <taxon>Zootermopsis</taxon>
    </lineage>
</organism>
<keyword evidence="3" id="KW-1185">Reference proteome</keyword>
<feature type="domain" description="DUF7042" evidence="1">
    <location>
        <begin position="3"/>
        <end position="55"/>
    </location>
</feature>
<dbReference type="PANTHER" id="PTHR22255">
    <property type="entry name" value="LP06548P"/>
    <property type="match status" value="1"/>
</dbReference>
<protein>
    <recommendedName>
        <fullName evidence="1">DUF7042 domain-containing protein</fullName>
    </recommendedName>
</protein>
<dbReference type="Pfam" id="PF23069">
    <property type="entry name" value="DUF7042"/>
    <property type="match status" value="1"/>
</dbReference>
<dbReference type="Proteomes" id="UP000027135">
    <property type="component" value="Unassembled WGS sequence"/>
</dbReference>
<dbReference type="EMBL" id="KK852626">
    <property type="protein sequence ID" value="KDR19894.1"/>
    <property type="molecule type" value="Genomic_DNA"/>
</dbReference>
<dbReference type="STRING" id="136037.A0A067RKD5"/>
<dbReference type="InterPro" id="IPR055470">
    <property type="entry name" value="DUF7042"/>
</dbReference>
<evidence type="ECO:0000313" key="2">
    <source>
        <dbReference type="EMBL" id="KDR19894.1"/>
    </source>
</evidence>